<keyword evidence="3" id="KW-1185">Reference proteome</keyword>
<comment type="caution">
    <text evidence="2">The sequence shown here is derived from an EMBL/GenBank/DDBJ whole genome shotgun (WGS) entry which is preliminary data.</text>
</comment>
<gene>
    <name evidence="2" type="ORF">THAOC_33566</name>
</gene>
<dbReference type="InterPro" id="IPR006597">
    <property type="entry name" value="Sel1-like"/>
</dbReference>
<dbReference type="Pfam" id="PF08238">
    <property type="entry name" value="Sel1"/>
    <property type="match status" value="3"/>
</dbReference>
<evidence type="ECO:0000313" key="2">
    <source>
        <dbReference type="EMBL" id="EJK47698.1"/>
    </source>
</evidence>
<name>K0R405_THAOC</name>
<reference evidence="2 3" key="1">
    <citation type="journal article" date="2012" name="Genome Biol.">
        <title>Genome and low-iron response of an oceanic diatom adapted to chronic iron limitation.</title>
        <authorList>
            <person name="Lommer M."/>
            <person name="Specht M."/>
            <person name="Roy A.S."/>
            <person name="Kraemer L."/>
            <person name="Andreson R."/>
            <person name="Gutowska M.A."/>
            <person name="Wolf J."/>
            <person name="Bergner S.V."/>
            <person name="Schilhabel M.B."/>
            <person name="Klostermeier U.C."/>
            <person name="Beiko R.G."/>
            <person name="Rosenstiel P."/>
            <person name="Hippler M."/>
            <person name="Laroche J."/>
        </authorList>
    </citation>
    <scope>NUCLEOTIDE SEQUENCE [LARGE SCALE GENOMIC DNA]</scope>
    <source>
        <strain evidence="2 3">CCMP1005</strain>
    </source>
</reference>
<dbReference type="EMBL" id="AGNL01046719">
    <property type="protein sequence ID" value="EJK47698.1"/>
    <property type="molecule type" value="Genomic_DNA"/>
</dbReference>
<dbReference type="Gene3D" id="1.25.40.10">
    <property type="entry name" value="Tetratricopeptide repeat domain"/>
    <property type="match status" value="1"/>
</dbReference>
<evidence type="ECO:0008006" key="4">
    <source>
        <dbReference type="Google" id="ProtNLM"/>
    </source>
</evidence>
<feature type="region of interest" description="Disordered" evidence="1">
    <location>
        <begin position="1"/>
        <end position="24"/>
    </location>
</feature>
<dbReference type="SMART" id="SM00671">
    <property type="entry name" value="SEL1"/>
    <property type="match status" value="2"/>
</dbReference>
<dbReference type="OrthoDB" id="272077at2759"/>
<accession>K0R405</accession>
<feature type="compositionally biased region" description="Basic and acidic residues" evidence="1">
    <location>
        <begin position="7"/>
        <end position="19"/>
    </location>
</feature>
<organism evidence="2 3">
    <name type="scientific">Thalassiosira oceanica</name>
    <name type="common">Marine diatom</name>
    <dbReference type="NCBI Taxonomy" id="159749"/>
    <lineage>
        <taxon>Eukaryota</taxon>
        <taxon>Sar</taxon>
        <taxon>Stramenopiles</taxon>
        <taxon>Ochrophyta</taxon>
        <taxon>Bacillariophyta</taxon>
        <taxon>Coscinodiscophyceae</taxon>
        <taxon>Thalassiosirophycidae</taxon>
        <taxon>Thalassiosirales</taxon>
        <taxon>Thalassiosiraceae</taxon>
        <taxon>Thalassiosira</taxon>
    </lineage>
</organism>
<dbReference type="InterPro" id="IPR052945">
    <property type="entry name" value="Mitotic_Regulator"/>
</dbReference>
<evidence type="ECO:0000313" key="3">
    <source>
        <dbReference type="Proteomes" id="UP000266841"/>
    </source>
</evidence>
<evidence type="ECO:0000256" key="1">
    <source>
        <dbReference type="SAM" id="MobiDB-lite"/>
    </source>
</evidence>
<sequence length="317" mass="34608">MRGVRGSGKEAGADEDGPHEVGGGRLPNLPVAIAAWSRQSTFRMCCMKKVCNGCILAAGKRGMRDCPFCRSSVPDESQALAMIRKRVAADDPQAIFFLGAKYRFRAFGLDKYVTRAVELYERAAQLGVTDAHFNLGVLYTRGTDVEKDMAKAIRHYEAAAMCGHHWMISAKLGCQDSLNTVKRMFMNGHATKADYAAALRGYQSAIEDMSSPDRDEARAMSTVGRTLLKRVHSIRLRHLPTRASPSGPERGWRLEASPCGYLPSSRYWHEGGPTVPLLWTSRGLAALFLSPDNPASFTSSVEGRIGVEIASPSPGRG</sequence>
<dbReference type="PANTHER" id="PTHR43628:SF1">
    <property type="entry name" value="CHITIN SYNTHASE REGULATORY FACTOR 2-RELATED"/>
    <property type="match status" value="1"/>
</dbReference>
<dbReference type="PANTHER" id="PTHR43628">
    <property type="entry name" value="ACTIVATOR OF C KINASE PROTEIN 1-RELATED"/>
    <property type="match status" value="1"/>
</dbReference>
<protein>
    <recommendedName>
        <fullName evidence="4">RING-type domain-containing protein</fullName>
    </recommendedName>
</protein>
<dbReference type="Proteomes" id="UP000266841">
    <property type="component" value="Unassembled WGS sequence"/>
</dbReference>
<dbReference type="AlphaFoldDB" id="K0R405"/>
<dbReference type="InterPro" id="IPR011990">
    <property type="entry name" value="TPR-like_helical_dom_sf"/>
</dbReference>
<dbReference type="SUPFAM" id="SSF81901">
    <property type="entry name" value="HCP-like"/>
    <property type="match status" value="1"/>
</dbReference>
<proteinExistence type="predicted"/>